<dbReference type="InterPro" id="IPR002016">
    <property type="entry name" value="Haem_peroxidase"/>
</dbReference>
<dbReference type="InterPro" id="IPR010255">
    <property type="entry name" value="Haem_peroxidase_sf"/>
</dbReference>
<feature type="signal peptide" evidence="11">
    <location>
        <begin position="1"/>
        <end position="27"/>
    </location>
</feature>
<keyword evidence="7" id="KW-0560">Oxidoreductase</keyword>
<keyword evidence="14" id="KW-1185">Reference proteome</keyword>
<accession>A0AAW1WXG2</accession>
<evidence type="ECO:0000256" key="3">
    <source>
        <dbReference type="ARBA" id="ARBA00012313"/>
    </source>
</evidence>
<dbReference type="PRINTS" id="PR00458">
    <property type="entry name" value="PEROXIDASE"/>
</dbReference>
<dbReference type="EMBL" id="JBEDUW010000005">
    <property type="protein sequence ID" value="KAK9929288.1"/>
    <property type="molecule type" value="Genomic_DNA"/>
</dbReference>
<feature type="binding site" evidence="10">
    <location>
        <position position="192"/>
    </location>
    <ligand>
        <name>Ca(2+)</name>
        <dbReference type="ChEBI" id="CHEBI:29108"/>
        <label>2</label>
    </ligand>
</feature>
<feature type="chain" id="PRO_5044002287" description="peroxidase" evidence="11">
    <location>
        <begin position="28"/>
        <end position="272"/>
    </location>
</feature>
<dbReference type="AlphaFoldDB" id="A0AAW1WXG2"/>
<comment type="similarity">
    <text evidence="2">Belongs to the peroxidase family. Ascorbate peroxidase subfamily.</text>
</comment>
<dbReference type="GO" id="GO:0140825">
    <property type="term" value="F:lactoperoxidase activity"/>
    <property type="evidence" value="ECO:0007669"/>
    <property type="project" value="UniProtKB-EC"/>
</dbReference>
<evidence type="ECO:0000313" key="13">
    <source>
        <dbReference type="EMBL" id="KAK9929288.1"/>
    </source>
</evidence>
<evidence type="ECO:0000256" key="1">
    <source>
        <dbReference type="ARBA" id="ARBA00000189"/>
    </source>
</evidence>
<dbReference type="Pfam" id="PF00141">
    <property type="entry name" value="peroxidase"/>
    <property type="match status" value="1"/>
</dbReference>
<evidence type="ECO:0000313" key="14">
    <source>
        <dbReference type="Proteomes" id="UP001457282"/>
    </source>
</evidence>
<proteinExistence type="inferred from homology"/>
<evidence type="ECO:0000256" key="2">
    <source>
        <dbReference type="ARBA" id="ARBA00006873"/>
    </source>
</evidence>
<organism evidence="13 14">
    <name type="scientific">Rubus argutus</name>
    <name type="common">Southern blackberry</name>
    <dbReference type="NCBI Taxonomy" id="59490"/>
    <lineage>
        <taxon>Eukaryota</taxon>
        <taxon>Viridiplantae</taxon>
        <taxon>Streptophyta</taxon>
        <taxon>Embryophyta</taxon>
        <taxon>Tracheophyta</taxon>
        <taxon>Spermatophyta</taxon>
        <taxon>Magnoliopsida</taxon>
        <taxon>eudicotyledons</taxon>
        <taxon>Gunneridae</taxon>
        <taxon>Pentapetalae</taxon>
        <taxon>rosids</taxon>
        <taxon>fabids</taxon>
        <taxon>Rosales</taxon>
        <taxon>Rosaceae</taxon>
        <taxon>Rosoideae</taxon>
        <taxon>Rosoideae incertae sedis</taxon>
        <taxon>Rubus</taxon>
    </lineage>
</organism>
<feature type="binding site" evidence="9">
    <location>
        <position position="98"/>
    </location>
    <ligand>
        <name>substrate</name>
    </ligand>
</feature>
<comment type="catalytic activity">
    <reaction evidence="1">
        <text>2 a phenolic donor + H2O2 = 2 a phenolic radical donor + 2 H2O</text>
        <dbReference type="Rhea" id="RHEA:56136"/>
        <dbReference type="ChEBI" id="CHEBI:15377"/>
        <dbReference type="ChEBI" id="CHEBI:16240"/>
        <dbReference type="ChEBI" id="CHEBI:139520"/>
        <dbReference type="ChEBI" id="CHEBI:139521"/>
        <dbReference type="EC" id="1.11.1.7"/>
    </reaction>
</comment>
<comment type="cofactor">
    <cofactor evidence="10">
        <name>Ca(2+)</name>
        <dbReference type="ChEBI" id="CHEBI:29108"/>
    </cofactor>
    <text evidence="10">Binds 2 calcium ions per subunit.</text>
</comment>
<evidence type="ECO:0000256" key="5">
    <source>
        <dbReference type="ARBA" id="ARBA00022617"/>
    </source>
</evidence>
<dbReference type="SUPFAM" id="SSF48113">
    <property type="entry name" value="Heme-dependent peroxidases"/>
    <property type="match status" value="1"/>
</dbReference>
<dbReference type="GO" id="GO:0046872">
    <property type="term" value="F:metal ion binding"/>
    <property type="evidence" value="ECO:0007669"/>
    <property type="project" value="UniProtKB-KW"/>
</dbReference>
<keyword evidence="10" id="KW-0106">Calcium</keyword>
<dbReference type="GO" id="GO:0006979">
    <property type="term" value="P:response to oxidative stress"/>
    <property type="evidence" value="ECO:0007669"/>
    <property type="project" value="InterPro"/>
</dbReference>
<keyword evidence="4" id="KW-0575">Peroxidase</keyword>
<name>A0AAW1WXG2_RUBAR</name>
<evidence type="ECO:0000256" key="10">
    <source>
        <dbReference type="PIRSR" id="PIRSR600823-3"/>
    </source>
</evidence>
<evidence type="ECO:0000256" key="11">
    <source>
        <dbReference type="SAM" id="SignalP"/>
    </source>
</evidence>
<sequence>MYQKSFMSLFLLIALACSKFFDPWCKAKTPVSDSIRVRVLEQNPFDNGQNTEKTAGPKHRLRLRNYRHDAKTKLDAAACDSIILTKGIDWNSKTSALPGLRDSKDVQKAKFNTLGLNTQDLVTLVGGHTIGTAACQLFSYRLYLTSTQLEMVMCNPSYRWSFIPFSTQITLPTKWRWSQASDLDTGSTSLFDATVFTNLKNGRRILKSDQMHVMDWCLQKKLCPTFLGCQTIRGLRALNFNAELGRSMMKMSTIGLKPVSKSEIHCICSVIN</sequence>
<dbReference type="Gene3D" id="1.10.420.10">
    <property type="entry name" value="Peroxidase, domain 2"/>
    <property type="match status" value="1"/>
</dbReference>
<dbReference type="PROSITE" id="PS00435">
    <property type="entry name" value="PEROXIDASE_1"/>
    <property type="match status" value="1"/>
</dbReference>
<evidence type="ECO:0000256" key="7">
    <source>
        <dbReference type="ARBA" id="ARBA00023002"/>
    </source>
</evidence>
<evidence type="ECO:0000256" key="4">
    <source>
        <dbReference type="ARBA" id="ARBA00022559"/>
    </source>
</evidence>
<evidence type="ECO:0000256" key="8">
    <source>
        <dbReference type="ARBA" id="ARBA00023004"/>
    </source>
</evidence>
<evidence type="ECO:0000256" key="6">
    <source>
        <dbReference type="ARBA" id="ARBA00022723"/>
    </source>
</evidence>
<keyword evidence="11" id="KW-0732">Signal</keyword>
<feature type="domain" description="Plant heme peroxidase family profile" evidence="12">
    <location>
        <begin position="25"/>
        <end position="272"/>
    </location>
</feature>
<dbReference type="Gene3D" id="1.10.520.10">
    <property type="match status" value="1"/>
</dbReference>
<comment type="cofactor">
    <cofactor evidence="10">
        <name>heme b</name>
        <dbReference type="ChEBI" id="CHEBI:60344"/>
    </cofactor>
    <text evidence="10">Binds 1 heme b (iron(II)-protoporphyrin IX) group per subunit.</text>
</comment>
<feature type="binding site" evidence="10">
    <location>
        <position position="129"/>
    </location>
    <ligand>
        <name>Ca(2+)</name>
        <dbReference type="ChEBI" id="CHEBI:29108"/>
        <label>2</label>
    </ligand>
</feature>
<dbReference type="PRINTS" id="PR00461">
    <property type="entry name" value="PLPEROXIDASE"/>
</dbReference>
<feature type="binding site" description="axial binding residue" evidence="10">
    <location>
        <position position="128"/>
    </location>
    <ligand>
        <name>heme b</name>
        <dbReference type="ChEBI" id="CHEBI:60344"/>
    </ligand>
    <ligandPart>
        <name>Fe</name>
        <dbReference type="ChEBI" id="CHEBI:18248"/>
    </ligandPart>
</feature>
<feature type="binding site" evidence="10">
    <location>
        <position position="184"/>
    </location>
    <ligand>
        <name>Ca(2+)</name>
        <dbReference type="ChEBI" id="CHEBI:29108"/>
        <label>2</label>
    </ligand>
</feature>
<dbReference type="PROSITE" id="PS50873">
    <property type="entry name" value="PEROXIDASE_4"/>
    <property type="match status" value="1"/>
</dbReference>
<comment type="caution">
    <text evidence="13">The sequence shown here is derived from an EMBL/GenBank/DDBJ whole genome shotgun (WGS) entry which is preliminary data.</text>
</comment>
<keyword evidence="5" id="KW-0349">Heme</keyword>
<dbReference type="InterPro" id="IPR000823">
    <property type="entry name" value="Peroxidase_pln"/>
</dbReference>
<dbReference type="GO" id="GO:0020037">
    <property type="term" value="F:heme binding"/>
    <property type="evidence" value="ECO:0007669"/>
    <property type="project" value="InterPro"/>
</dbReference>
<dbReference type="InterPro" id="IPR019793">
    <property type="entry name" value="Peroxidases_heam-ligand_BS"/>
</dbReference>
<dbReference type="Proteomes" id="UP001457282">
    <property type="component" value="Unassembled WGS sequence"/>
</dbReference>
<protein>
    <recommendedName>
        <fullName evidence="3">peroxidase</fullName>
        <ecNumber evidence="3">1.11.1.7</ecNumber>
    </recommendedName>
</protein>
<dbReference type="PANTHER" id="PTHR31235">
    <property type="entry name" value="PEROXIDASE 25-RELATED"/>
    <property type="match status" value="1"/>
</dbReference>
<gene>
    <name evidence="13" type="ORF">M0R45_026392</name>
</gene>
<dbReference type="EC" id="1.11.1.7" evidence="3"/>
<reference evidence="13 14" key="1">
    <citation type="journal article" date="2023" name="G3 (Bethesda)">
        <title>A chromosome-length genome assembly and annotation of blackberry (Rubus argutus, cv. 'Hillquist').</title>
        <authorList>
            <person name="Bruna T."/>
            <person name="Aryal R."/>
            <person name="Dudchenko O."/>
            <person name="Sargent D.J."/>
            <person name="Mead D."/>
            <person name="Buti M."/>
            <person name="Cavallini A."/>
            <person name="Hytonen T."/>
            <person name="Andres J."/>
            <person name="Pham M."/>
            <person name="Weisz D."/>
            <person name="Mascagni F."/>
            <person name="Usai G."/>
            <person name="Natali L."/>
            <person name="Bassil N."/>
            <person name="Fernandez G.E."/>
            <person name="Lomsadze A."/>
            <person name="Armour M."/>
            <person name="Olukolu B."/>
            <person name="Poorten T."/>
            <person name="Britton C."/>
            <person name="Davik J."/>
            <person name="Ashrafi H."/>
            <person name="Aiden E.L."/>
            <person name="Borodovsky M."/>
            <person name="Worthington M."/>
        </authorList>
    </citation>
    <scope>NUCLEOTIDE SEQUENCE [LARGE SCALE GENOMIC DNA]</scope>
    <source>
        <strain evidence="13">PI 553951</strain>
    </source>
</reference>
<keyword evidence="8 10" id="KW-0408">Iron</keyword>
<evidence type="ECO:0000259" key="12">
    <source>
        <dbReference type="PROSITE" id="PS50873"/>
    </source>
</evidence>
<keyword evidence="6 10" id="KW-0479">Metal-binding</keyword>
<evidence type="ECO:0000256" key="9">
    <source>
        <dbReference type="PIRSR" id="PIRSR600823-2"/>
    </source>
</evidence>
<dbReference type="PROSITE" id="PS51257">
    <property type="entry name" value="PROKAR_LIPOPROTEIN"/>
    <property type="match status" value="1"/>
</dbReference>